<name>A0A1D8R082_9PROT</name>
<dbReference type="EMBL" id="CP015166">
    <property type="protein sequence ID" value="AOW47995.1"/>
    <property type="molecule type" value="Genomic_DNA"/>
</dbReference>
<organism evidence="1 2">
    <name type="scientific">Acetobacter ascendens</name>
    <dbReference type="NCBI Taxonomy" id="481146"/>
    <lineage>
        <taxon>Bacteria</taxon>
        <taxon>Pseudomonadati</taxon>
        <taxon>Pseudomonadota</taxon>
        <taxon>Alphaproteobacteria</taxon>
        <taxon>Acetobacterales</taxon>
        <taxon>Acetobacteraceae</taxon>
        <taxon>Acetobacter</taxon>
    </lineage>
</organism>
<protein>
    <submittedName>
        <fullName evidence="1">AAA family ATPase</fullName>
    </submittedName>
</protein>
<keyword evidence="2" id="KW-1185">Reference proteome</keyword>
<accession>A0A1D8R082</accession>
<gene>
    <name evidence="1" type="ORF">A4S02_14270</name>
</gene>
<evidence type="ECO:0000313" key="1">
    <source>
        <dbReference type="EMBL" id="AOW47995.1"/>
    </source>
</evidence>
<reference evidence="2" key="1">
    <citation type="submission" date="2016-04" db="EMBL/GenBank/DDBJ databases">
        <authorList>
            <person name="Jeon C.O."/>
            <person name="Cho G.Y."/>
            <person name="Jeong H.I."/>
            <person name="Kim K.H."/>
        </authorList>
    </citation>
    <scope>NUCLEOTIDE SEQUENCE [LARGE SCALE GENOMIC DNA]</scope>
    <source>
        <strain evidence="2">LMG 1590</strain>
        <plasmid evidence="2">unnamed2</plasmid>
    </source>
</reference>
<evidence type="ECO:0000313" key="2">
    <source>
        <dbReference type="Proteomes" id="UP000175973"/>
    </source>
</evidence>
<keyword evidence="1" id="KW-0614">Plasmid</keyword>
<dbReference type="RefSeq" id="WP_070324331.1">
    <property type="nucleotide sequence ID" value="NZ_CP015166.1"/>
</dbReference>
<dbReference type="Proteomes" id="UP000175973">
    <property type="component" value="Plasmid unnamed2"/>
</dbReference>
<geneLocation type="plasmid" evidence="1 2">
    <name>unnamed2</name>
</geneLocation>
<dbReference type="KEGG" id="aasc:A4S02_14270"/>
<proteinExistence type="predicted"/>
<sequence length="1481" mass="162342">MSLPDIDFSEIRRHGNQADAFEELCCQLAADEASLDRVRFDRKGRGGDAGVECFETLADGSEIGWQVKFYWDIDSMLRSLGKSLDTALVKHPKMRKFIACFPFDLADARKDSTTTALEKWDAWRAERIKQAGKTGRAIEIERWDAHALRKRLTSSNPRAAGRIAFWFDRKLFTTDWFEGKFARARTGLGERYDPEGHIDLPIGRAIRAVTGDPAFFVELGELGDAVRRAADEAFPIVGTPVADACDTAVAALHAAAQSRIVPAASLCEAVRAAANGAFALHGELGAANGERDPSTAMGAISDLAARLRGILAELRMPHWALLNRRSLLIHGAAGSGKSHLLADACAHQLAAGRPALMILGGTLADDEPWSQILKGLDLPRHLEVSQFLGALNAAGEAAGVRTLIAIDALNEKNGQAIWPERLAGLLHDIEQFPWITVVLSCRTTYLELVIPDTLDAAKLPQIEHRGFSVGEVRAYLRQHGMTLPETPLQVAEFRTPLFLRLYCDALDFEGETLLARGLGGVTDIFRAYTDAVARRVQRQLKVPPGRSPAAQALAGLSREMADTGRADIPLDRAEAIVRAVHPGRSAHEDLLFQLENEGMLAVDPMFTAAGGTVQAVRFTFERMGDHAVAADLLARSSGSGAAGLCAAGTPLRAALDDDDSWIVSGLLEALAVQLPEGFGVELPDLPGLPDASVPDHAFVQSLQARRLDALTARTWELVDAVGGDTLRYDTLIALATEPGHPNNVRHLDAELRALSMGGRDARWTIHLAQSPDAAFHLIDWVRAADPDGIATERAELAATQLAWFLTATRRALRDKATKALVVLFADRAALATQVWRAFAGLDDLYVVERLAAALFGAAMQGRWSMEELRAVAGMLHADLFAGGSPPANKLLRDYASGLIGYAAAQSALPAGFDLASTSPPFSSAWPIEKISEEQMEAFKVAYGEDGEGHRDTIVASLKDGDFARYILDPVARRFSPAPRGTDPLPTAKDLRDQWLAEFTAGASEAELAAYDTLQAAVAAIKEERNGPVHADRRDDLRAAKRAFRDAIGPERFEDWRARAESWRDEGMYQGFAARGPAEFNLAWARRWVTWRAHDLGWSEALHQEFDRRIDTGRNSHEVERIGKKYQWLAIYELAARMEDNLAVLPGEEEDGPSRLRDIDPSMLRERTEDDGWRRPREASFWAPYAPTIDAATPGEALAWLNSSAAMLDGAENVEVVDQDGRQWLVLTGFELWEEDRDQVRSESWRRIGCTIVRAADLGQLLARLDGVHMTGHHDMPVGGAEGYHLHLGEHPWAWSDRSDHGWIEWRPNGSDWQAPALAVRPPTAEYTAESTGYDYSITQNITLNLPAGWLMDALGLRLSDGQSIEYCNTEGEVVFMDPSVHRVGRNAALVDRAAFLDLLAREELVAIWAVAGEKSVFGELHSDGFGGRRAFTRLFHSDGGALQALSRFETFDKPSRRQRAILLGEDADGLADDEEDADVEM</sequence>